<reference evidence="1 2" key="1">
    <citation type="submission" date="2014-04" db="EMBL/GenBank/DDBJ databases">
        <authorList>
            <consortium name="DOE Joint Genome Institute"/>
            <person name="Kuo A."/>
            <person name="Kohler A."/>
            <person name="Costa M.D."/>
            <person name="Nagy L.G."/>
            <person name="Floudas D."/>
            <person name="Copeland A."/>
            <person name="Barry K.W."/>
            <person name="Cichocki N."/>
            <person name="Veneault-Fourrey C."/>
            <person name="LaButti K."/>
            <person name="Lindquist E.A."/>
            <person name="Lipzen A."/>
            <person name="Lundell T."/>
            <person name="Morin E."/>
            <person name="Murat C."/>
            <person name="Sun H."/>
            <person name="Tunlid A."/>
            <person name="Henrissat B."/>
            <person name="Grigoriev I.V."/>
            <person name="Hibbett D.S."/>
            <person name="Martin F."/>
            <person name="Nordberg H.P."/>
            <person name="Cantor M.N."/>
            <person name="Hua S.X."/>
        </authorList>
    </citation>
    <scope>NUCLEOTIDE SEQUENCE [LARGE SCALE GENOMIC DNA]</scope>
    <source>
        <strain evidence="1 2">Marx 270</strain>
    </source>
</reference>
<proteinExistence type="predicted"/>
<keyword evidence="2" id="KW-1185">Reference proteome</keyword>
<name>A0A0C3J095_PISTI</name>
<organism evidence="1 2">
    <name type="scientific">Pisolithus tinctorius Marx 270</name>
    <dbReference type="NCBI Taxonomy" id="870435"/>
    <lineage>
        <taxon>Eukaryota</taxon>
        <taxon>Fungi</taxon>
        <taxon>Dikarya</taxon>
        <taxon>Basidiomycota</taxon>
        <taxon>Agaricomycotina</taxon>
        <taxon>Agaricomycetes</taxon>
        <taxon>Agaricomycetidae</taxon>
        <taxon>Boletales</taxon>
        <taxon>Sclerodermatineae</taxon>
        <taxon>Pisolithaceae</taxon>
        <taxon>Pisolithus</taxon>
    </lineage>
</organism>
<dbReference type="InParanoid" id="A0A0C3J095"/>
<dbReference type="Proteomes" id="UP000054217">
    <property type="component" value="Unassembled WGS sequence"/>
</dbReference>
<dbReference type="Pfam" id="PF18759">
    <property type="entry name" value="Plavaka"/>
    <property type="match status" value="1"/>
</dbReference>
<sequence length="607" mass="69257">MNAAYDIWFRDPKDVICDMLSRPDFSKDMDYRPFREYESATDKRQWEDFMSGDWAWTQADIISRDSTTHGSTFIPIILGSDKMTVSVTTGQNDYYPLYLSIGNMSNKVRRAHCNSVALITFLAIPHTDKEHAPTNTFQQFCRQLFHSSLAYILRNLKPAMTKPTVMWFGDGHYRHVIFGLGPYIADYEEQVLLACINLRCLAMRQELDTDALYRSRKHAEALIEEFDLKTLQDAYGIVGDTIPFTSSFPCADIYQLITPDILHQIIKGTFKDHLVEWVESYLKTVHGTTKANAILDDIDRRIAAVVPFAGLRRFPEGRHFKQWTGNDSKALMKVYLPAIEGHVPMEIVRTFRALLEFTYLVRRNVLTEETLVAVQDTIDRFHKYREIFHQSGTIQTFSLPRQHAMKHYPDLIRLFGVPNGLCTSITESKHIDAVKDPYRRTNRNKPLGQMLIINQRLDKLAASRRDFNERGMLEGNCLTATMQLLSTQDGRENSSTSQVLGSGPCNEDNGEAVDCPTSIEAHVELARTTQMKRARTMTDLAIELGLSHLPTILEEFLLQQADTEDYRNLCDIPLSERPIYGNKITVVNSAAALFYAPSDISERATPV</sequence>
<dbReference type="InterPro" id="IPR041078">
    <property type="entry name" value="Plavaka"/>
</dbReference>
<accession>A0A0C3J095</accession>
<gene>
    <name evidence="1" type="ORF">M404DRAFT_27764</name>
</gene>
<dbReference type="EMBL" id="KN831981">
    <property type="protein sequence ID" value="KIO02518.1"/>
    <property type="molecule type" value="Genomic_DNA"/>
</dbReference>
<protein>
    <submittedName>
        <fullName evidence="1">Uncharacterized protein</fullName>
    </submittedName>
</protein>
<dbReference type="OrthoDB" id="3199698at2759"/>
<evidence type="ECO:0000313" key="2">
    <source>
        <dbReference type="Proteomes" id="UP000054217"/>
    </source>
</evidence>
<reference evidence="2" key="2">
    <citation type="submission" date="2015-01" db="EMBL/GenBank/DDBJ databases">
        <title>Evolutionary Origins and Diversification of the Mycorrhizal Mutualists.</title>
        <authorList>
            <consortium name="DOE Joint Genome Institute"/>
            <consortium name="Mycorrhizal Genomics Consortium"/>
            <person name="Kohler A."/>
            <person name="Kuo A."/>
            <person name="Nagy L.G."/>
            <person name="Floudas D."/>
            <person name="Copeland A."/>
            <person name="Barry K.W."/>
            <person name="Cichocki N."/>
            <person name="Veneault-Fourrey C."/>
            <person name="LaButti K."/>
            <person name="Lindquist E.A."/>
            <person name="Lipzen A."/>
            <person name="Lundell T."/>
            <person name="Morin E."/>
            <person name="Murat C."/>
            <person name="Riley R."/>
            <person name="Ohm R."/>
            <person name="Sun H."/>
            <person name="Tunlid A."/>
            <person name="Henrissat B."/>
            <person name="Grigoriev I.V."/>
            <person name="Hibbett D.S."/>
            <person name="Martin F."/>
        </authorList>
    </citation>
    <scope>NUCLEOTIDE SEQUENCE [LARGE SCALE GENOMIC DNA]</scope>
    <source>
        <strain evidence="2">Marx 270</strain>
    </source>
</reference>
<evidence type="ECO:0000313" key="1">
    <source>
        <dbReference type="EMBL" id="KIO02518.1"/>
    </source>
</evidence>
<dbReference type="HOGENOM" id="CLU_006344_14_1_1"/>
<dbReference type="AlphaFoldDB" id="A0A0C3J095"/>